<comment type="caution">
    <text evidence="10">The sequence shown here is derived from an EMBL/GenBank/DDBJ whole genome shotgun (WGS) entry which is preliminary data.</text>
</comment>
<evidence type="ECO:0000256" key="6">
    <source>
        <dbReference type="ARBA" id="ARBA00023242"/>
    </source>
</evidence>
<dbReference type="SMART" id="SM00338">
    <property type="entry name" value="BRLZ"/>
    <property type="match status" value="1"/>
</dbReference>
<proteinExistence type="inferred from homology"/>
<evidence type="ECO:0000259" key="9">
    <source>
        <dbReference type="PROSITE" id="PS50217"/>
    </source>
</evidence>
<comment type="similarity">
    <text evidence="2">Belongs to the bZIP family.</text>
</comment>
<keyword evidence="6" id="KW-0539">Nucleus</keyword>
<keyword evidence="3" id="KW-0805">Transcription regulation</keyword>
<feature type="compositionally biased region" description="Polar residues" evidence="8">
    <location>
        <begin position="158"/>
        <end position="181"/>
    </location>
</feature>
<dbReference type="PROSITE" id="PS50217">
    <property type="entry name" value="BZIP"/>
    <property type="match status" value="1"/>
</dbReference>
<evidence type="ECO:0000256" key="3">
    <source>
        <dbReference type="ARBA" id="ARBA00023015"/>
    </source>
</evidence>
<feature type="compositionally biased region" description="Low complexity" evidence="8">
    <location>
        <begin position="35"/>
        <end position="58"/>
    </location>
</feature>
<dbReference type="Gene3D" id="1.20.5.170">
    <property type="match status" value="1"/>
</dbReference>
<dbReference type="GO" id="GO:0003700">
    <property type="term" value="F:DNA-binding transcription factor activity"/>
    <property type="evidence" value="ECO:0007669"/>
    <property type="project" value="InterPro"/>
</dbReference>
<feature type="region of interest" description="Disordered" evidence="8">
    <location>
        <begin position="158"/>
        <end position="253"/>
    </location>
</feature>
<dbReference type="InterPro" id="IPR004827">
    <property type="entry name" value="bZIP"/>
</dbReference>
<dbReference type="InterPro" id="IPR045314">
    <property type="entry name" value="bZIP_plant_GBF1"/>
</dbReference>
<organism evidence="10 11">
    <name type="scientific">Olea europaea subsp. europaea</name>
    <dbReference type="NCBI Taxonomy" id="158383"/>
    <lineage>
        <taxon>Eukaryota</taxon>
        <taxon>Viridiplantae</taxon>
        <taxon>Streptophyta</taxon>
        <taxon>Embryophyta</taxon>
        <taxon>Tracheophyta</taxon>
        <taxon>Spermatophyta</taxon>
        <taxon>Magnoliopsida</taxon>
        <taxon>eudicotyledons</taxon>
        <taxon>Gunneridae</taxon>
        <taxon>Pentapetalae</taxon>
        <taxon>asterids</taxon>
        <taxon>lamiids</taxon>
        <taxon>Lamiales</taxon>
        <taxon>Oleaceae</taxon>
        <taxon>Oleeae</taxon>
        <taxon>Olea</taxon>
    </lineage>
</organism>
<sequence>MDRVSSMDELADHFLAPQPLPMRLDVAAEEHEESSSSAATPAGSSTSNNKMMMNRSSSEWAFQRFLQEASALDDSSSQQPPTSGSATTSNDVVQTTNHSDFNINNNISNRKTAADLGGPPPANIPTDSEEYQAYLKSRLELACAAVALTRATNLKLQDSTSAAPGNGSQASISITPQQPGSQVPLKGAGNDSSKGQDKIASGPLGFSSLPVMPRKSGGAQVKSITSGSSGEQSDDEGDGETETTQNMDPVDAKRIRRMLSNRESARRSRRRKQAHLTELETEVSQLRAENSYLLKKLSDINQKYNETAVENKVLKADAETLREKAKVAEEAIKRVTGLGPPFQSISDISTMGMPSFAGSPSDTSADAAVPVQVQVQYNTKQCYYESAPSTRDLGLQNGLVDITPADNVQQNDETGLGNNRGRTVSMQRIASLEHLQKRIRGGGEQQ</sequence>
<evidence type="ECO:0000256" key="1">
    <source>
        <dbReference type="ARBA" id="ARBA00004123"/>
    </source>
</evidence>
<dbReference type="Pfam" id="PF12498">
    <property type="entry name" value="bZIP_C"/>
    <property type="match status" value="1"/>
</dbReference>
<dbReference type="AlphaFoldDB" id="A0A8S0V495"/>
<dbReference type="EMBL" id="CACTIH010009113">
    <property type="protein sequence ID" value="CAA3024643.1"/>
    <property type="molecule type" value="Genomic_DNA"/>
</dbReference>
<evidence type="ECO:0000256" key="8">
    <source>
        <dbReference type="SAM" id="MobiDB-lite"/>
    </source>
</evidence>
<dbReference type="FunFam" id="1.20.5.170:FF:000020">
    <property type="entry name" value="BZIP transcription factor"/>
    <property type="match status" value="1"/>
</dbReference>
<evidence type="ECO:0000256" key="4">
    <source>
        <dbReference type="ARBA" id="ARBA00023125"/>
    </source>
</evidence>
<dbReference type="OrthoDB" id="664875at2759"/>
<dbReference type="Pfam" id="PF00170">
    <property type="entry name" value="bZIP_1"/>
    <property type="match status" value="1"/>
</dbReference>
<keyword evidence="7" id="KW-0175">Coiled coil</keyword>
<feature type="region of interest" description="Disordered" evidence="8">
    <location>
        <begin position="1"/>
        <end position="127"/>
    </location>
</feature>
<feature type="compositionally biased region" description="Basic and acidic residues" evidence="8">
    <location>
        <begin position="1"/>
        <end position="12"/>
    </location>
</feature>
<dbReference type="GO" id="GO:0003677">
    <property type="term" value="F:DNA binding"/>
    <property type="evidence" value="ECO:0007669"/>
    <property type="project" value="UniProtKB-KW"/>
</dbReference>
<evidence type="ECO:0000313" key="11">
    <source>
        <dbReference type="Proteomes" id="UP000594638"/>
    </source>
</evidence>
<dbReference type="Proteomes" id="UP000594638">
    <property type="component" value="Unassembled WGS sequence"/>
</dbReference>
<evidence type="ECO:0000256" key="2">
    <source>
        <dbReference type="ARBA" id="ARBA00007163"/>
    </source>
</evidence>
<accession>A0A8S0V495</accession>
<keyword evidence="4" id="KW-0238">DNA-binding</keyword>
<keyword evidence="5" id="KW-0804">Transcription</keyword>
<dbReference type="SUPFAM" id="SSF57959">
    <property type="entry name" value="Leucine zipper domain"/>
    <property type="match status" value="1"/>
</dbReference>
<dbReference type="InterPro" id="IPR020983">
    <property type="entry name" value="Basic_leucine-zipper_C"/>
</dbReference>
<feature type="coiled-coil region" evidence="7">
    <location>
        <begin position="262"/>
        <end position="338"/>
    </location>
</feature>
<feature type="domain" description="BZIP" evidence="9">
    <location>
        <begin position="251"/>
        <end position="314"/>
    </location>
</feature>
<evidence type="ECO:0000313" key="10">
    <source>
        <dbReference type="EMBL" id="CAA3024643.1"/>
    </source>
</evidence>
<name>A0A8S0V495_OLEEU</name>
<dbReference type="GO" id="GO:0005634">
    <property type="term" value="C:nucleus"/>
    <property type="evidence" value="ECO:0007669"/>
    <property type="project" value="UniProtKB-SubCell"/>
</dbReference>
<dbReference type="GO" id="GO:0046983">
    <property type="term" value="F:protein dimerization activity"/>
    <property type="evidence" value="ECO:0007669"/>
    <property type="project" value="UniProtKB-ARBA"/>
</dbReference>
<dbReference type="Gramene" id="OE9A012343T3">
    <property type="protein sequence ID" value="OE9A012343C3"/>
    <property type="gene ID" value="OE9A012343"/>
</dbReference>
<reference evidence="10 11" key="1">
    <citation type="submission" date="2019-12" db="EMBL/GenBank/DDBJ databases">
        <authorList>
            <person name="Alioto T."/>
            <person name="Alioto T."/>
            <person name="Gomez Garrido J."/>
        </authorList>
    </citation>
    <scope>NUCLEOTIDE SEQUENCE [LARGE SCALE GENOMIC DNA]</scope>
</reference>
<feature type="compositionally biased region" description="Acidic residues" evidence="8">
    <location>
        <begin position="232"/>
        <end position="241"/>
    </location>
</feature>
<dbReference type="PANTHER" id="PTHR46408">
    <property type="entry name" value="BASIC LEUCINE ZIPPER 63"/>
    <property type="match status" value="1"/>
</dbReference>
<protein>
    <submittedName>
        <fullName evidence="10">Light-inducible CPRF2</fullName>
    </submittedName>
</protein>
<feature type="compositionally biased region" description="Polar residues" evidence="8">
    <location>
        <begin position="73"/>
        <end position="111"/>
    </location>
</feature>
<keyword evidence="11" id="KW-1185">Reference proteome</keyword>
<evidence type="ECO:0000256" key="7">
    <source>
        <dbReference type="SAM" id="Coils"/>
    </source>
</evidence>
<comment type="subcellular location">
    <subcellularLocation>
        <location evidence="1">Nucleus</location>
    </subcellularLocation>
</comment>
<dbReference type="InterPro" id="IPR046347">
    <property type="entry name" value="bZIP_sf"/>
</dbReference>
<gene>
    <name evidence="10" type="ORF">OLEA9_A012343</name>
</gene>
<dbReference type="PROSITE" id="PS00036">
    <property type="entry name" value="BZIP_BASIC"/>
    <property type="match status" value="1"/>
</dbReference>
<evidence type="ECO:0000256" key="5">
    <source>
        <dbReference type="ARBA" id="ARBA00023163"/>
    </source>
</evidence>
<dbReference type="CDD" id="cd14702">
    <property type="entry name" value="bZIP_plant_GBF1"/>
    <property type="match status" value="1"/>
</dbReference>
<dbReference type="PANTHER" id="PTHR46408:SF10">
    <property type="entry name" value="BASIC LEUCINE ZIPPER 63"/>
    <property type="match status" value="1"/>
</dbReference>